<gene>
    <name evidence="2" type="ORF">CPELLU_LOCUS12935</name>
</gene>
<dbReference type="Proteomes" id="UP000789759">
    <property type="component" value="Unassembled WGS sequence"/>
</dbReference>
<feature type="compositionally biased region" description="Basic and acidic residues" evidence="1">
    <location>
        <begin position="429"/>
        <end position="439"/>
    </location>
</feature>
<dbReference type="OrthoDB" id="2373690at2759"/>
<protein>
    <submittedName>
        <fullName evidence="2">23139_t:CDS:1</fullName>
    </submittedName>
</protein>
<name>A0A9N9I6L5_9GLOM</name>
<dbReference type="AlphaFoldDB" id="A0A9N9I6L5"/>
<evidence type="ECO:0000313" key="2">
    <source>
        <dbReference type="EMBL" id="CAG8721613.1"/>
    </source>
</evidence>
<evidence type="ECO:0000256" key="1">
    <source>
        <dbReference type="SAM" id="MobiDB-lite"/>
    </source>
</evidence>
<comment type="caution">
    <text evidence="2">The sequence shown here is derived from an EMBL/GenBank/DDBJ whole genome shotgun (WGS) entry which is preliminary data.</text>
</comment>
<accession>A0A9N9I6L5</accession>
<feature type="compositionally biased region" description="Polar residues" evidence="1">
    <location>
        <begin position="405"/>
        <end position="414"/>
    </location>
</feature>
<feature type="region of interest" description="Disordered" evidence="1">
    <location>
        <begin position="405"/>
        <end position="462"/>
    </location>
</feature>
<organism evidence="2 3">
    <name type="scientific">Cetraspora pellucida</name>
    <dbReference type="NCBI Taxonomy" id="1433469"/>
    <lineage>
        <taxon>Eukaryota</taxon>
        <taxon>Fungi</taxon>
        <taxon>Fungi incertae sedis</taxon>
        <taxon>Mucoromycota</taxon>
        <taxon>Glomeromycotina</taxon>
        <taxon>Glomeromycetes</taxon>
        <taxon>Diversisporales</taxon>
        <taxon>Gigasporaceae</taxon>
        <taxon>Cetraspora</taxon>
    </lineage>
</organism>
<evidence type="ECO:0000313" key="3">
    <source>
        <dbReference type="Proteomes" id="UP000789759"/>
    </source>
</evidence>
<keyword evidence="3" id="KW-1185">Reference proteome</keyword>
<feature type="non-terminal residue" evidence="2">
    <location>
        <position position="507"/>
    </location>
</feature>
<dbReference type="EMBL" id="CAJVQA010013063">
    <property type="protein sequence ID" value="CAG8721613.1"/>
    <property type="molecule type" value="Genomic_DNA"/>
</dbReference>
<feature type="compositionally biased region" description="Polar residues" evidence="1">
    <location>
        <begin position="448"/>
        <end position="459"/>
    </location>
</feature>
<proteinExistence type="predicted"/>
<reference evidence="2" key="1">
    <citation type="submission" date="2021-06" db="EMBL/GenBank/DDBJ databases">
        <authorList>
            <person name="Kallberg Y."/>
            <person name="Tangrot J."/>
            <person name="Rosling A."/>
        </authorList>
    </citation>
    <scope>NUCLEOTIDE SEQUENCE</scope>
    <source>
        <strain evidence="2">FL966</strain>
    </source>
</reference>
<sequence length="507" mass="59358">VFEAKIIQKPCNVKFYHFLPLNLVECPFIVIVSIGEHNHLPPLPIKTPSTIVQDLENIINYENSLELTGRKFLTRPMLKAYLNGVQLNTLHPSFNNQSKLNYLIEKNRRSKYPHGQDIMGVIHEFIKNYQNADDPYIRQIRFIDNGQLIILCLKKEQAIALSELKYFEIDTSFKRVQGVYKEWKINAFIEKYSKTLCFARVFVKNQTIQTYQHIFEELFTIIEQDIGHSFYFQHIHEQGLGCILADTEKAQAIGLGKYLANKYPQMDYIEHLQNLYRICFVHYKRNIKTKPISIESKKIMNGIPYLKTHEEVLSALNQLENSNEKETQDKRQPWVLSAISCAFTKISMDIWNTIPNNTNAGESTHANINRDGQNLSLLAAIYNASAFDQRQWSSVNIHELYNVPSSSKNKSQLQRTKEAARRIQKRKEKSTQHKEPTEPKKRKRTITSKENNNSQQNSDFVIPDDEEQTRWLNWEQKKLEILERTVALKERLIELNQQEKEHLNSSF</sequence>